<dbReference type="Pfam" id="PF02734">
    <property type="entry name" value="Dak2"/>
    <property type="match status" value="1"/>
</dbReference>
<feature type="domain" description="DhaL" evidence="3">
    <location>
        <begin position="9"/>
        <end position="208"/>
    </location>
</feature>
<protein>
    <submittedName>
        <fullName evidence="4">Dihydroxyacetone kinase subunit DhaL</fullName>
    </submittedName>
</protein>
<evidence type="ECO:0000256" key="1">
    <source>
        <dbReference type="ARBA" id="ARBA00022679"/>
    </source>
</evidence>
<dbReference type="InterPro" id="IPR004007">
    <property type="entry name" value="DhaL_dom"/>
</dbReference>
<keyword evidence="1" id="KW-0808">Transferase</keyword>
<dbReference type="NCBIfam" id="TIGR02365">
    <property type="entry name" value="dha_L_ycgS"/>
    <property type="match status" value="1"/>
</dbReference>
<comment type="caution">
    <text evidence="4">The sequence shown here is derived from an EMBL/GenBank/DDBJ whole genome shotgun (WGS) entry which is preliminary data.</text>
</comment>
<organism evidence="4 5">
    <name type="scientific">Parendozoicomonas callyspongiae</name>
    <dbReference type="NCBI Taxonomy" id="2942213"/>
    <lineage>
        <taxon>Bacteria</taxon>
        <taxon>Pseudomonadati</taxon>
        <taxon>Pseudomonadota</taxon>
        <taxon>Gammaproteobacteria</taxon>
        <taxon>Oceanospirillales</taxon>
        <taxon>Endozoicomonadaceae</taxon>
        <taxon>Parendozoicomonas</taxon>
    </lineage>
</organism>
<evidence type="ECO:0000259" key="3">
    <source>
        <dbReference type="PROSITE" id="PS51480"/>
    </source>
</evidence>
<dbReference type="Gene3D" id="1.25.40.340">
    <property type="match status" value="1"/>
</dbReference>
<evidence type="ECO:0000313" key="4">
    <source>
        <dbReference type="EMBL" id="MCL6269260.1"/>
    </source>
</evidence>
<dbReference type="InterPro" id="IPR050861">
    <property type="entry name" value="Dihydroxyacetone_Kinase"/>
</dbReference>
<dbReference type="GO" id="GO:0016301">
    <property type="term" value="F:kinase activity"/>
    <property type="evidence" value="ECO:0007669"/>
    <property type="project" value="UniProtKB-KW"/>
</dbReference>
<keyword evidence="5" id="KW-1185">Reference proteome</keyword>
<dbReference type="PANTHER" id="PTHR28629">
    <property type="entry name" value="TRIOKINASE/FMN CYCLASE"/>
    <property type="match status" value="1"/>
</dbReference>
<accession>A0ABT0PD48</accession>
<dbReference type="RefSeq" id="WP_249698225.1">
    <property type="nucleotide sequence ID" value="NZ_JAMFLX010000004.1"/>
</dbReference>
<gene>
    <name evidence="4" type="primary">dhaL</name>
    <name evidence="4" type="ORF">M3P05_04780</name>
</gene>
<evidence type="ECO:0000313" key="5">
    <source>
        <dbReference type="Proteomes" id="UP001203338"/>
    </source>
</evidence>
<dbReference type="SUPFAM" id="SSF101473">
    <property type="entry name" value="DhaL-like"/>
    <property type="match status" value="1"/>
</dbReference>
<keyword evidence="2 4" id="KW-0418">Kinase</keyword>
<evidence type="ECO:0000256" key="2">
    <source>
        <dbReference type="ARBA" id="ARBA00022777"/>
    </source>
</evidence>
<dbReference type="EMBL" id="JAMFLX010000004">
    <property type="protein sequence ID" value="MCL6269260.1"/>
    <property type="molecule type" value="Genomic_DNA"/>
</dbReference>
<proteinExistence type="predicted"/>
<dbReference type="Proteomes" id="UP001203338">
    <property type="component" value="Unassembled WGS sequence"/>
</dbReference>
<dbReference type="PANTHER" id="PTHR28629:SF4">
    <property type="entry name" value="TRIOKINASE_FMN CYCLASE"/>
    <property type="match status" value="1"/>
</dbReference>
<dbReference type="PROSITE" id="PS51480">
    <property type="entry name" value="DHAL"/>
    <property type="match status" value="1"/>
</dbReference>
<sequence>MTQTQLSSQQFSEMLMAASRQVLAHTDELNRLDTETGDGDHGTTMHRAMTALQNTIEKDSGESRKQLADSVGWNIMSQDGGSAGMLVGSFFMGMSESLEGGQTAVQEIALALRAGTNRLLSGSGAGVGDKTMVDALVPAVDAFEMLAEQGADMASAFEAAVTAASNGAENTKGMLPTRGRAKNIGERALGHQDPGATSMSMMFAGFAEYWSA</sequence>
<dbReference type="InterPro" id="IPR012737">
    <property type="entry name" value="DhaK_L_YcgS"/>
</dbReference>
<dbReference type="SMART" id="SM01120">
    <property type="entry name" value="Dak2"/>
    <property type="match status" value="1"/>
</dbReference>
<name>A0ABT0PD48_9GAMM</name>
<reference evidence="4 5" key="1">
    <citation type="submission" date="2022-05" db="EMBL/GenBank/DDBJ databases">
        <authorList>
            <person name="Park J.-S."/>
        </authorList>
    </citation>
    <scope>NUCLEOTIDE SEQUENCE [LARGE SCALE GENOMIC DNA]</scope>
    <source>
        <strain evidence="4 5">2012CJ34-2</strain>
    </source>
</reference>
<dbReference type="InterPro" id="IPR036117">
    <property type="entry name" value="DhaL_dom_sf"/>
</dbReference>